<dbReference type="EMBL" id="BGZK01000364">
    <property type="protein sequence ID" value="GBP39350.1"/>
    <property type="molecule type" value="Genomic_DNA"/>
</dbReference>
<proteinExistence type="predicted"/>
<accession>A0A4C1VLF5</accession>
<protein>
    <submittedName>
        <fullName evidence="1">Uncharacterized protein</fullName>
    </submittedName>
</protein>
<evidence type="ECO:0000313" key="2">
    <source>
        <dbReference type="Proteomes" id="UP000299102"/>
    </source>
</evidence>
<reference evidence="1 2" key="1">
    <citation type="journal article" date="2019" name="Commun. Biol.">
        <title>The bagworm genome reveals a unique fibroin gene that provides high tensile strength.</title>
        <authorList>
            <person name="Kono N."/>
            <person name="Nakamura H."/>
            <person name="Ohtoshi R."/>
            <person name="Tomita M."/>
            <person name="Numata K."/>
            <person name="Arakawa K."/>
        </authorList>
    </citation>
    <scope>NUCLEOTIDE SEQUENCE [LARGE SCALE GENOMIC DNA]</scope>
</reference>
<organism evidence="1 2">
    <name type="scientific">Eumeta variegata</name>
    <name type="common">Bagworm moth</name>
    <name type="synonym">Eumeta japonica</name>
    <dbReference type="NCBI Taxonomy" id="151549"/>
    <lineage>
        <taxon>Eukaryota</taxon>
        <taxon>Metazoa</taxon>
        <taxon>Ecdysozoa</taxon>
        <taxon>Arthropoda</taxon>
        <taxon>Hexapoda</taxon>
        <taxon>Insecta</taxon>
        <taxon>Pterygota</taxon>
        <taxon>Neoptera</taxon>
        <taxon>Endopterygota</taxon>
        <taxon>Lepidoptera</taxon>
        <taxon>Glossata</taxon>
        <taxon>Ditrysia</taxon>
        <taxon>Tineoidea</taxon>
        <taxon>Psychidae</taxon>
        <taxon>Oiketicinae</taxon>
        <taxon>Eumeta</taxon>
    </lineage>
</organism>
<sequence length="110" mass="12156">MFYFLVTHLIEFYPAITHFTWNYHEAGHGKGAPDGVGAVCKRSADRLVGSGNDISSLNDLSEAIQKTCPNINVYLIDDMNILEKEALLATAKEQIKTFPVLCVSIRCHGT</sequence>
<gene>
    <name evidence="1" type="ORF">EVAR_24331_1</name>
</gene>
<dbReference type="Proteomes" id="UP000299102">
    <property type="component" value="Unassembled WGS sequence"/>
</dbReference>
<name>A0A4C1VLF5_EUMVA</name>
<keyword evidence="2" id="KW-1185">Reference proteome</keyword>
<comment type="caution">
    <text evidence="1">The sequence shown here is derived from an EMBL/GenBank/DDBJ whole genome shotgun (WGS) entry which is preliminary data.</text>
</comment>
<evidence type="ECO:0000313" key="1">
    <source>
        <dbReference type="EMBL" id="GBP39350.1"/>
    </source>
</evidence>
<dbReference type="OrthoDB" id="6375801at2759"/>
<dbReference type="AlphaFoldDB" id="A0A4C1VLF5"/>
<dbReference type="STRING" id="151549.A0A4C1VLF5"/>